<dbReference type="OrthoDB" id="123332at2"/>
<dbReference type="EnsemblBacteria" id="ABF39590">
    <property type="protein sequence ID" value="ABF39590"/>
    <property type="gene ID" value="Acid345_0585"/>
</dbReference>
<organism evidence="2 3">
    <name type="scientific">Koribacter versatilis (strain Ellin345)</name>
    <dbReference type="NCBI Taxonomy" id="204669"/>
    <lineage>
        <taxon>Bacteria</taxon>
        <taxon>Pseudomonadati</taxon>
        <taxon>Acidobacteriota</taxon>
        <taxon>Terriglobia</taxon>
        <taxon>Terriglobales</taxon>
        <taxon>Candidatus Korobacteraceae</taxon>
        <taxon>Candidatus Korobacter</taxon>
    </lineage>
</organism>
<proteinExistence type="predicted"/>
<dbReference type="EMBL" id="CP000360">
    <property type="protein sequence ID" value="ABF39590.1"/>
    <property type="molecule type" value="Genomic_DNA"/>
</dbReference>
<dbReference type="KEGG" id="aba:Acid345_0585"/>
<dbReference type="RefSeq" id="WP_011521392.1">
    <property type="nucleotide sequence ID" value="NC_008009.1"/>
</dbReference>
<evidence type="ECO:0000256" key="1">
    <source>
        <dbReference type="SAM" id="MobiDB-lite"/>
    </source>
</evidence>
<dbReference type="HOGENOM" id="CLU_2423099_0_0_0"/>
<name>Q1IU60_KORVE</name>
<evidence type="ECO:0000313" key="3">
    <source>
        <dbReference type="Proteomes" id="UP000002432"/>
    </source>
</evidence>
<dbReference type="AlphaFoldDB" id="Q1IU60"/>
<sequence length="91" mass="10095">MSTDPDAKKGAVEQDRPDQPTNTSLSGQNPHRNKGKALQGQDTDLPEPGENEEHSMEGSFKKNPEGELNDQDPGERQKRNQNDQREDPLAS</sequence>
<dbReference type="Proteomes" id="UP000002432">
    <property type="component" value="Chromosome"/>
</dbReference>
<feature type="compositionally biased region" description="Polar residues" evidence="1">
    <location>
        <begin position="19"/>
        <end position="30"/>
    </location>
</feature>
<protein>
    <submittedName>
        <fullName evidence="2">Uncharacterized protein</fullName>
    </submittedName>
</protein>
<reference evidence="2 3" key="1">
    <citation type="journal article" date="2009" name="Appl. Environ. Microbiol.">
        <title>Three genomes from the phylum Acidobacteria provide insight into the lifestyles of these microorganisms in soils.</title>
        <authorList>
            <person name="Ward N.L."/>
            <person name="Challacombe J.F."/>
            <person name="Janssen P.H."/>
            <person name="Henrissat B."/>
            <person name="Coutinho P.M."/>
            <person name="Wu M."/>
            <person name="Xie G."/>
            <person name="Haft D.H."/>
            <person name="Sait M."/>
            <person name="Badger J."/>
            <person name="Barabote R.D."/>
            <person name="Bradley B."/>
            <person name="Brettin T.S."/>
            <person name="Brinkac L.M."/>
            <person name="Bruce D."/>
            <person name="Creasy T."/>
            <person name="Daugherty S.C."/>
            <person name="Davidsen T.M."/>
            <person name="DeBoy R.T."/>
            <person name="Detter J.C."/>
            <person name="Dodson R.J."/>
            <person name="Durkin A.S."/>
            <person name="Ganapathy A."/>
            <person name="Gwinn-Giglio M."/>
            <person name="Han C.S."/>
            <person name="Khouri H."/>
            <person name="Kiss H."/>
            <person name="Kothari S.P."/>
            <person name="Madupu R."/>
            <person name="Nelson K.E."/>
            <person name="Nelson W.C."/>
            <person name="Paulsen I."/>
            <person name="Penn K."/>
            <person name="Ren Q."/>
            <person name="Rosovitz M.J."/>
            <person name="Selengut J.D."/>
            <person name="Shrivastava S."/>
            <person name="Sullivan S.A."/>
            <person name="Tapia R."/>
            <person name="Thompson L.S."/>
            <person name="Watkins K.L."/>
            <person name="Yang Q."/>
            <person name="Yu C."/>
            <person name="Zafar N."/>
            <person name="Zhou L."/>
            <person name="Kuske C.R."/>
        </authorList>
    </citation>
    <scope>NUCLEOTIDE SEQUENCE [LARGE SCALE GENOMIC DNA]</scope>
    <source>
        <strain evidence="2 3">Ellin345</strain>
    </source>
</reference>
<gene>
    <name evidence="2" type="ordered locus">Acid345_0585</name>
</gene>
<evidence type="ECO:0000313" key="2">
    <source>
        <dbReference type="EMBL" id="ABF39590.1"/>
    </source>
</evidence>
<accession>Q1IU60</accession>
<feature type="region of interest" description="Disordered" evidence="1">
    <location>
        <begin position="1"/>
        <end position="91"/>
    </location>
</feature>
<feature type="compositionally biased region" description="Basic and acidic residues" evidence="1">
    <location>
        <begin position="1"/>
        <end position="18"/>
    </location>
</feature>
<keyword evidence="3" id="KW-1185">Reference proteome</keyword>
<feature type="compositionally biased region" description="Basic and acidic residues" evidence="1">
    <location>
        <begin position="73"/>
        <end position="91"/>
    </location>
</feature>
<feature type="compositionally biased region" description="Basic and acidic residues" evidence="1">
    <location>
        <begin position="51"/>
        <end position="65"/>
    </location>
</feature>